<dbReference type="GO" id="GO:0061617">
    <property type="term" value="C:MICOS complex"/>
    <property type="evidence" value="ECO:0007669"/>
    <property type="project" value="TreeGrafter"/>
</dbReference>
<feature type="region of interest" description="Disordered" evidence="1">
    <location>
        <begin position="1"/>
        <end position="23"/>
    </location>
</feature>
<evidence type="ECO:0000313" key="2">
    <source>
        <dbReference type="EnsemblMetazoa" id="CJA06363.1"/>
    </source>
</evidence>
<dbReference type="EnsemblMetazoa" id="CJA06363.1">
    <property type="protein sequence ID" value="CJA06363.1"/>
    <property type="gene ID" value="WBGene00125567"/>
</dbReference>
<dbReference type="GO" id="GO:0007007">
    <property type="term" value="P:inner mitochondrial membrane organization"/>
    <property type="evidence" value="ECO:0007669"/>
    <property type="project" value="TreeGrafter"/>
</dbReference>
<accession>A0A8R1DLS2</accession>
<dbReference type="PROSITE" id="PS51808">
    <property type="entry name" value="CHCH"/>
    <property type="match status" value="1"/>
</dbReference>
<proteinExistence type="predicted"/>
<evidence type="ECO:0000256" key="1">
    <source>
        <dbReference type="SAM" id="MobiDB-lite"/>
    </source>
</evidence>
<dbReference type="Proteomes" id="UP000005237">
    <property type="component" value="Unassembled WGS sequence"/>
</dbReference>
<feature type="compositionally biased region" description="Basic and acidic residues" evidence="1">
    <location>
        <begin position="10"/>
        <end position="23"/>
    </location>
</feature>
<reference evidence="2" key="2">
    <citation type="submission" date="2022-06" db="UniProtKB">
        <authorList>
            <consortium name="EnsemblMetazoa"/>
        </authorList>
    </citation>
    <scope>IDENTIFICATION</scope>
    <source>
        <strain evidence="2">DF5081</strain>
    </source>
</reference>
<protein>
    <recommendedName>
        <fullName evidence="4">MICOS complex subunit MIC19</fullName>
    </recommendedName>
</protein>
<dbReference type="PANTHER" id="PTHR21588:SF18">
    <property type="entry name" value="MICOS COMPLEX SUBUNIT MIC19"/>
    <property type="match status" value="1"/>
</dbReference>
<name>A0A8R1DLS2_CAEJA</name>
<sequence>MGASQSSEQDASRPDVVRIDRNEVPEEYKTVGVSSDVVKRVNAANVAGGNDGENDRLRQELAREREEKAKLREDMAKLSQLQQRKAGSAGAAAPQLANSGNDLEERKKIFDDTVDRVQKQFFSYHRENVCQDNENEIVKCLQDNQNRVLKCAPLTEAFEKCVSGFRQQVLKGN</sequence>
<reference evidence="3" key="1">
    <citation type="submission" date="2010-08" db="EMBL/GenBank/DDBJ databases">
        <authorList>
            <consortium name="Caenorhabditis japonica Sequencing Consortium"/>
            <person name="Wilson R.K."/>
        </authorList>
    </citation>
    <scope>NUCLEOTIDE SEQUENCE [LARGE SCALE GENOMIC DNA]</scope>
    <source>
        <strain evidence="3">DF5081</strain>
    </source>
</reference>
<dbReference type="InterPro" id="IPR052632">
    <property type="entry name" value="MICOS_subunit_Mic19"/>
</dbReference>
<dbReference type="SUPFAM" id="SSF47072">
    <property type="entry name" value="Cysteine alpha-hairpin motif"/>
    <property type="match status" value="1"/>
</dbReference>
<organism evidence="2 3">
    <name type="scientific">Caenorhabditis japonica</name>
    <dbReference type="NCBI Taxonomy" id="281687"/>
    <lineage>
        <taxon>Eukaryota</taxon>
        <taxon>Metazoa</taxon>
        <taxon>Ecdysozoa</taxon>
        <taxon>Nematoda</taxon>
        <taxon>Chromadorea</taxon>
        <taxon>Rhabditida</taxon>
        <taxon>Rhabditina</taxon>
        <taxon>Rhabditomorpha</taxon>
        <taxon>Rhabditoidea</taxon>
        <taxon>Rhabditidae</taxon>
        <taxon>Peloderinae</taxon>
        <taxon>Caenorhabditis</taxon>
    </lineage>
</organism>
<dbReference type="AlphaFoldDB" id="A0A8R1DLS2"/>
<keyword evidence="3" id="KW-1185">Reference proteome</keyword>
<evidence type="ECO:0000313" key="3">
    <source>
        <dbReference type="Proteomes" id="UP000005237"/>
    </source>
</evidence>
<feature type="region of interest" description="Disordered" evidence="1">
    <location>
        <begin position="79"/>
        <end position="104"/>
    </location>
</feature>
<dbReference type="InterPro" id="IPR009069">
    <property type="entry name" value="Cys_alpha_HP_mot_SF"/>
</dbReference>
<evidence type="ECO:0008006" key="4">
    <source>
        <dbReference type="Google" id="ProtNLM"/>
    </source>
</evidence>
<dbReference type="PANTHER" id="PTHR21588">
    <property type="entry name" value="COILED-COIL-HELIX-COILED-COIL-HELIX DOMAIN CONTAINING 6"/>
    <property type="match status" value="1"/>
</dbReference>